<dbReference type="EMBL" id="FN667741">
    <property type="protein sequence ID" value="CBJ80489.1"/>
    <property type="molecule type" value="Genomic_DNA"/>
</dbReference>
<evidence type="ECO:0000313" key="1">
    <source>
        <dbReference type="EMBL" id="CBJ80489.1"/>
    </source>
</evidence>
<reference evidence="1" key="1">
    <citation type="journal article" date="2011" name="PLoS ONE">
        <title>The entomopathogenic bacterial endosymbionts xenorhabdus and photorhabdus: convergent lifestyles from divergent genomes.</title>
        <authorList>
            <person name="Chaston J.M."/>
            <person name="Suen G."/>
            <person name="Tucker S.L."/>
            <person name="Andersen A.W."/>
            <person name="Bhasin A."/>
            <person name="Bode E."/>
            <person name="Bode H.B."/>
            <person name="Brachmann A.O."/>
            <person name="Cowles C.E."/>
            <person name="Cowles K.N."/>
            <person name="Darby C."/>
            <person name="de Leon L."/>
            <person name="Drace K."/>
            <person name="Du Z."/>
            <person name="Givaudan A."/>
            <person name="Herbert Tran E.E."/>
            <person name="Jewell K.A."/>
            <person name="Knack J.J."/>
            <person name="Krasomil-Osterfeld K.C."/>
            <person name="Kukor R."/>
            <person name="Lanois A."/>
            <person name="Latreille P."/>
            <person name="Leimgruber N.K."/>
            <person name="Lipke C.M."/>
            <person name="Liu R."/>
            <person name="Lu X."/>
            <person name="Martens E.C."/>
            <person name="Marri P.R."/>
            <person name="Medigue C."/>
            <person name="Menard M.L."/>
            <person name="Miller N.M."/>
            <person name="Morales-Soto N."/>
            <person name="Norton S."/>
            <person name="Ogier J.C."/>
            <person name="Orchard S.S."/>
            <person name="Park D."/>
            <person name="Park Y."/>
            <person name="Qurollo B.A."/>
            <person name="Sugar D.R."/>
            <person name="Richards G.R."/>
            <person name="Rouy Z."/>
            <person name="Slominski B."/>
            <person name="Slominski K."/>
            <person name="Snyder H."/>
            <person name="Tjaden B.C."/>
            <person name="van der Hoeven R."/>
            <person name="Welch R.D."/>
            <person name="Wheeler C."/>
            <person name="Xiang B."/>
            <person name="Barbazuk B."/>
            <person name="Gaudriault S."/>
            <person name="Goodner B."/>
            <person name="Slater S.C."/>
            <person name="Forst S."/>
            <person name="Goldman B.S."/>
            <person name="Goodrich-Blair H."/>
        </authorList>
    </citation>
    <scope>NUCLEOTIDE SEQUENCE [LARGE SCALE GENOMIC DNA]</scope>
    <source>
        <strain evidence="1">SS-2004</strain>
    </source>
</reference>
<evidence type="ECO:0000313" key="2">
    <source>
        <dbReference type="Proteomes" id="UP000002045"/>
    </source>
</evidence>
<organism evidence="1 2">
    <name type="scientific">Xenorhabdus bovienii (strain SS-2004)</name>
    <name type="common">Xenorhabdus nematophila subsp. bovienii</name>
    <dbReference type="NCBI Taxonomy" id="406818"/>
    <lineage>
        <taxon>Bacteria</taxon>
        <taxon>Pseudomonadati</taxon>
        <taxon>Pseudomonadota</taxon>
        <taxon>Gammaproteobacteria</taxon>
        <taxon>Enterobacterales</taxon>
        <taxon>Morganellaceae</taxon>
        <taxon>Xenorhabdus</taxon>
    </lineage>
</organism>
<gene>
    <name evidence="1" type="ordered locus">XBJ1_1356</name>
</gene>
<proteinExistence type="predicted"/>
<dbReference type="AlphaFoldDB" id="D3UXW4"/>
<dbReference type="KEGG" id="xbo:XBJ1_1356"/>
<dbReference type="Proteomes" id="UP000002045">
    <property type="component" value="Chromosome"/>
</dbReference>
<dbReference type="HOGENOM" id="CLU_3241572_0_0_6"/>
<name>D3UXW4_XENBS</name>
<accession>D3UXW4</accession>
<sequence>MRIEMIDSESPELPEENNAIIPTIKNKLLKSHYITITKEINY</sequence>
<protein>
    <submittedName>
        <fullName evidence="1">Uncharacterized protein</fullName>
    </submittedName>
</protein>